<evidence type="ECO:0000313" key="2">
    <source>
        <dbReference type="Proteomes" id="UP001597405"/>
    </source>
</evidence>
<gene>
    <name evidence="1" type="ORF">ACFSOZ_15200</name>
</gene>
<evidence type="ECO:0000313" key="1">
    <source>
        <dbReference type="EMBL" id="MFD1984002.1"/>
    </source>
</evidence>
<protein>
    <recommendedName>
        <fullName evidence="3">GAF domain-containing protein</fullName>
    </recommendedName>
</protein>
<comment type="caution">
    <text evidence="1">The sequence shown here is derived from an EMBL/GenBank/DDBJ whole genome shotgun (WGS) entry which is preliminary data.</text>
</comment>
<organism evidence="1 2">
    <name type="scientific">Mesorhizobium newzealandense</name>
    <dbReference type="NCBI Taxonomy" id="1300302"/>
    <lineage>
        <taxon>Bacteria</taxon>
        <taxon>Pseudomonadati</taxon>
        <taxon>Pseudomonadota</taxon>
        <taxon>Alphaproteobacteria</taxon>
        <taxon>Hyphomicrobiales</taxon>
        <taxon>Phyllobacteriaceae</taxon>
        <taxon>Mesorhizobium</taxon>
    </lineage>
</organism>
<dbReference type="EMBL" id="JBHUGZ010000010">
    <property type="protein sequence ID" value="MFD1984002.1"/>
    <property type="molecule type" value="Genomic_DNA"/>
</dbReference>
<dbReference type="SUPFAM" id="SSF82866">
    <property type="entry name" value="Multidrug efflux transporter AcrB transmembrane domain"/>
    <property type="match status" value="1"/>
</dbReference>
<reference evidence="2" key="1">
    <citation type="journal article" date="2019" name="Int. J. Syst. Evol. Microbiol.">
        <title>The Global Catalogue of Microorganisms (GCM) 10K type strain sequencing project: providing services to taxonomists for standard genome sequencing and annotation.</title>
        <authorList>
            <consortium name="The Broad Institute Genomics Platform"/>
            <consortium name="The Broad Institute Genome Sequencing Center for Infectious Disease"/>
            <person name="Wu L."/>
            <person name="Ma J."/>
        </authorList>
    </citation>
    <scope>NUCLEOTIDE SEQUENCE [LARGE SCALE GENOMIC DNA]</scope>
    <source>
        <strain evidence="2">CGMCC 1.16225</strain>
    </source>
</reference>
<proteinExistence type="predicted"/>
<dbReference type="Gene3D" id="1.20.1640.10">
    <property type="entry name" value="Multidrug efflux transporter AcrB transmembrane domain"/>
    <property type="match status" value="1"/>
</dbReference>
<name>A0ABW4U8V4_9HYPH</name>
<sequence length="91" mass="9607">MAAARGFIFVTGKALGLSPPIGILTPVGVAAENSILLVEYTPAARKERDLSRFEALLDAARNLGRLLVERSDAQAATATPAKDHPAHVYPV</sequence>
<dbReference type="RefSeq" id="WP_379099350.1">
    <property type="nucleotide sequence ID" value="NZ_JBHUGZ010000010.1"/>
</dbReference>
<evidence type="ECO:0008006" key="3">
    <source>
        <dbReference type="Google" id="ProtNLM"/>
    </source>
</evidence>
<accession>A0ABW4U8V4</accession>
<keyword evidence="2" id="KW-1185">Reference proteome</keyword>
<dbReference type="Proteomes" id="UP001597405">
    <property type="component" value="Unassembled WGS sequence"/>
</dbReference>